<dbReference type="RefSeq" id="WP_273613850.1">
    <property type="nucleotide sequence ID" value="NZ_CP117416.1"/>
</dbReference>
<protein>
    <submittedName>
        <fullName evidence="3">M56 family metallopeptidase</fullName>
    </submittedName>
</protein>
<dbReference type="CDD" id="cd07326">
    <property type="entry name" value="M56_BlaR1_MecR1_like"/>
    <property type="match status" value="1"/>
</dbReference>
<gene>
    <name evidence="3" type="ORF">PQ456_20405</name>
</gene>
<dbReference type="KEGG" id="pka:PQ456_20405"/>
<dbReference type="AlphaFoldDB" id="A0AAX3M010"/>
<organism evidence="3 4">
    <name type="scientific">Paenibacillus kyungheensis</name>
    <dbReference type="NCBI Taxonomy" id="1452732"/>
    <lineage>
        <taxon>Bacteria</taxon>
        <taxon>Bacillati</taxon>
        <taxon>Bacillota</taxon>
        <taxon>Bacilli</taxon>
        <taxon>Bacillales</taxon>
        <taxon>Paenibacillaceae</taxon>
        <taxon>Paenibacillus</taxon>
    </lineage>
</organism>
<sequence length="292" mass="34272">MEKRNVTHWERRSRTLFRISFGLSLFTIGLMFIYALHTIFGWNIPFDLLRICNRWMEAQGWFSVAHLLRGLVLCTFVLYIGYGLDQWAGSYRAYRYFRSLQDVKQSAQYNAIYSENKELLMIIRCSQPVALTMGIFRRRIILSDGLLRMLDKQEQEAVVHHEMFHYQQRDPLTTFLLGQFALALWFLPILKNITLHYKISREILADSYAVHRLGTPVGLGGALLKLIHRQHSRSPQPFRMIYSSFAETSLNYRIHRIIEPDQEKSLRLPVWPVLLSLVVLTALSILLLWSLI</sequence>
<accession>A0AAX3M010</accession>
<name>A0AAX3M010_9BACL</name>
<dbReference type="InterPro" id="IPR008756">
    <property type="entry name" value="Peptidase_M56"/>
</dbReference>
<proteinExistence type="predicted"/>
<keyword evidence="1" id="KW-1133">Transmembrane helix</keyword>
<keyword evidence="1" id="KW-0812">Transmembrane</keyword>
<dbReference type="EMBL" id="CP117416">
    <property type="protein sequence ID" value="WCT55481.1"/>
    <property type="molecule type" value="Genomic_DNA"/>
</dbReference>
<feature type="domain" description="Peptidase M56" evidence="2">
    <location>
        <begin position="57"/>
        <end position="255"/>
    </location>
</feature>
<evidence type="ECO:0000256" key="1">
    <source>
        <dbReference type="SAM" id="Phobius"/>
    </source>
</evidence>
<dbReference type="Proteomes" id="UP001220509">
    <property type="component" value="Chromosome"/>
</dbReference>
<keyword evidence="4" id="KW-1185">Reference proteome</keyword>
<keyword evidence="1" id="KW-0472">Membrane</keyword>
<dbReference type="PANTHER" id="PTHR34978:SF3">
    <property type="entry name" value="SLR0241 PROTEIN"/>
    <property type="match status" value="1"/>
</dbReference>
<reference evidence="3 4" key="1">
    <citation type="submission" date="2023-02" db="EMBL/GenBank/DDBJ databases">
        <title>Genome sequence of Paenibacillus kyungheensis KACC 18744.</title>
        <authorList>
            <person name="Kim S."/>
            <person name="Heo J."/>
            <person name="Kwon S.-W."/>
        </authorList>
    </citation>
    <scope>NUCLEOTIDE SEQUENCE [LARGE SCALE GENOMIC DNA]</scope>
    <source>
        <strain evidence="3 4">KACC 18744</strain>
    </source>
</reference>
<feature type="transmembrane region" description="Helical" evidence="1">
    <location>
        <begin position="172"/>
        <end position="190"/>
    </location>
</feature>
<feature type="transmembrane region" description="Helical" evidence="1">
    <location>
        <begin position="60"/>
        <end position="82"/>
    </location>
</feature>
<evidence type="ECO:0000259" key="2">
    <source>
        <dbReference type="Pfam" id="PF05569"/>
    </source>
</evidence>
<dbReference type="Gene3D" id="3.30.2010.10">
    <property type="entry name" value="Metalloproteases ('zincins'), catalytic domain"/>
    <property type="match status" value="1"/>
</dbReference>
<dbReference type="PANTHER" id="PTHR34978">
    <property type="entry name" value="POSSIBLE SENSOR-TRANSDUCER PROTEIN BLAR"/>
    <property type="match status" value="1"/>
</dbReference>
<dbReference type="InterPro" id="IPR052173">
    <property type="entry name" value="Beta-lactam_resp_regulator"/>
</dbReference>
<evidence type="ECO:0000313" key="4">
    <source>
        <dbReference type="Proteomes" id="UP001220509"/>
    </source>
</evidence>
<feature type="transmembrane region" description="Helical" evidence="1">
    <location>
        <begin position="270"/>
        <end position="291"/>
    </location>
</feature>
<evidence type="ECO:0000313" key="3">
    <source>
        <dbReference type="EMBL" id="WCT55481.1"/>
    </source>
</evidence>
<feature type="transmembrane region" description="Helical" evidence="1">
    <location>
        <begin position="21"/>
        <end position="40"/>
    </location>
</feature>
<dbReference type="Pfam" id="PF05569">
    <property type="entry name" value="Peptidase_M56"/>
    <property type="match status" value="1"/>
</dbReference>